<dbReference type="EMBL" id="CAEQ01001196">
    <property type="protein sequence ID" value="CCD13590.1"/>
    <property type="molecule type" value="Genomic_DNA"/>
</dbReference>
<reference evidence="2" key="1">
    <citation type="submission" date="2011-07" db="EMBL/GenBank/DDBJ databases">
        <title>Divergent evolution of antigenic variation in African trypanosomes.</title>
        <authorList>
            <person name="Jackson A.P."/>
            <person name="Berry A."/>
            <person name="Allison H.C."/>
            <person name="Burton P."/>
            <person name="Anderson J."/>
            <person name="Aslett M."/>
            <person name="Brown R."/>
            <person name="Corton N."/>
            <person name="Harris D."/>
            <person name="Hauser H."/>
            <person name="Gamble J."/>
            <person name="Gilderthorp R."/>
            <person name="McQuillan J."/>
            <person name="Quail M.A."/>
            <person name="Sanders M."/>
            <person name="Van Tonder A."/>
            <person name="Ginger M.L."/>
            <person name="Donelson J.E."/>
            <person name="Field M.C."/>
            <person name="Barry J.D."/>
            <person name="Berriman M."/>
            <person name="Hertz-Fowler C."/>
        </authorList>
    </citation>
    <scope>NUCLEOTIDE SEQUENCE [LARGE SCALE GENOMIC DNA]</scope>
    <source>
        <strain evidence="2">IL3000</strain>
    </source>
</reference>
<protein>
    <submittedName>
        <fullName evidence="1">WGS project CAEQ00000000 data, annotated contig 1759</fullName>
    </submittedName>
</protein>
<evidence type="ECO:0000313" key="1">
    <source>
        <dbReference type="EMBL" id="CCD13590.1"/>
    </source>
</evidence>
<gene>
    <name evidence="1" type="ORF">TCIL3000_0_43310</name>
</gene>
<dbReference type="VEuPathDB" id="TriTrypDB:TcIL3000_0_43310"/>
<reference evidence="1 2" key="2">
    <citation type="journal article" date="2012" name="Proc. Natl. Acad. Sci. U.S.A.">
        <title>Antigenic diversity is generated by distinct evolutionary mechanisms in African trypanosome species.</title>
        <authorList>
            <person name="Jackson A.P."/>
            <person name="Berry A."/>
            <person name="Aslett M."/>
            <person name="Allison H.C."/>
            <person name="Burton P."/>
            <person name="Vavrova-Anderson J."/>
            <person name="Brown R."/>
            <person name="Browne H."/>
            <person name="Corton N."/>
            <person name="Hauser H."/>
            <person name="Gamble J."/>
            <person name="Gilderthorp R."/>
            <person name="Marcello L."/>
            <person name="McQuillan J."/>
            <person name="Otto T.D."/>
            <person name="Quail M.A."/>
            <person name="Sanders M.J."/>
            <person name="van Tonder A."/>
            <person name="Ginger M.L."/>
            <person name="Field M.C."/>
            <person name="Barry J.D."/>
            <person name="Hertz-Fowler C."/>
            <person name="Berriman M."/>
        </authorList>
    </citation>
    <scope>NUCLEOTIDE SEQUENCE [LARGE SCALE GENOMIC DNA]</scope>
    <source>
        <strain evidence="1 2">IL3000</strain>
    </source>
</reference>
<dbReference type="Proteomes" id="UP000000702">
    <property type="component" value="Unassembled WGS sequence"/>
</dbReference>
<sequence length="164" mass="18072">MKNVKGIRWREMVVTCANNSHCLPPAEALARRLCGVSLFSSGIGEGSVSVKAKGLRCLREFVLELTIGDVCCFCSLREGESAEPVVPLRVIFIISLPPYSSLSSFSTMWSFLQTIMLSCLNAYSCPFFVVVQLEQVHTVLPFWQSVGNMHTFSPLPPSHTQAVT</sequence>
<evidence type="ECO:0000313" key="2">
    <source>
        <dbReference type="Proteomes" id="UP000000702"/>
    </source>
</evidence>
<dbReference type="AlphaFoldDB" id="F9W8Q4"/>
<proteinExistence type="predicted"/>
<accession>F9W8Q4</accession>
<comment type="caution">
    <text evidence="1">The sequence shown here is derived from an EMBL/GenBank/DDBJ whole genome shotgun (WGS) entry which is preliminary data.</text>
</comment>
<organism evidence="1 2">
    <name type="scientific">Trypanosoma congolense (strain IL3000)</name>
    <dbReference type="NCBI Taxonomy" id="1068625"/>
    <lineage>
        <taxon>Eukaryota</taxon>
        <taxon>Discoba</taxon>
        <taxon>Euglenozoa</taxon>
        <taxon>Kinetoplastea</taxon>
        <taxon>Metakinetoplastina</taxon>
        <taxon>Trypanosomatida</taxon>
        <taxon>Trypanosomatidae</taxon>
        <taxon>Trypanosoma</taxon>
        <taxon>Nannomonas</taxon>
    </lineage>
</organism>
<keyword evidence="2" id="KW-1185">Reference proteome</keyword>
<name>F9W8Q4_TRYCI</name>